<dbReference type="EMBL" id="MK814743">
    <property type="protein sequence ID" value="QCI09158.1"/>
    <property type="molecule type" value="Genomic_DNA"/>
</dbReference>
<protein>
    <submittedName>
        <fullName evidence="1">Uncharacterized protein</fullName>
    </submittedName>
</protein>
<keyword evidence="1" id="KW-0934">Plastid</keyword>
<proteinExistence type="predicted"/>
<gene>
    <name evidence="1" type="primary">orf45</name>
</gene>
<accession>A0A4D6X2V8</accession>
<organism evidence="1">
    <name type="scientific">Inkyuleea mariana</name>
    <dbReference type="NCBI Taxonomy" id="123988"/>
    <lineage>
        <taxon>Eukaryota</taxon>
        <taxon>Rhodophyta</taxon>
        <taxon>Florideophyceae</taxon>
        <taxon>Rhodymeniophycidae</taxon>
        <taxon>Ceramiales</taxon>
        <taxon>Ceramiaceae</taxon>
        <taxon>Inkyuleea</taxon>
    </lineage>
</organism>
<reference evidence="1" key="2">
    <citation type="submission" date="2019-04" db="EMBL/GenBank/DDBJ databases">
        <authorList>
            <person name="Pasella M."/>
        </authorList>
    </citation>
    <scope>NUCLEOTIDE SEQUENCE</scope>
    <source>
        <strain evidence="1">PD1141</strain>
    </source>
</reference>
<sequence length="45" mass="5182">MIFKTFCCNSLQNSLLISAIKKKPIKSIYNVFCVYFSLHSIHSTL</sequence>
<name>A0A4D6X2V8_9FLOR</name>
<evidence type="ECO:0000313" key="1">
    <source>
        <dbReference type="EMBL" id="QCI09158.1"/>
    </source>
</evidence>
<geneLocation type="plastid" evidence="1"/>
<dbReference type="AlphaFoldDB" id="A0A4D6X2V8"/>
<reference evidence="1" key="1">
    <citation type="journal article" date="2019" name="Mol. Phylogenet. Evol.">
        <title>Morphological evolution and classification of the red algal order Ceramiales inferred using plastid phylogenomics.</title>
        <authorList>
            <person name="Diaz-Tapia P."/>
            <person name="Pasella M.M."/>
            <person name="Verbruggen H."/>
            <person name="Maggs C.A."/>
        </authorList>
    </citation>
    <scope>NUCLEOTIDE SEQUENCE</scope>
    <source>
        <strain evidence="1">PD1141</strain>
    </source>
</reference>